<dbReference type="PANTHER" id="PTHR16193">
    <property type="entry name" value="TETRATRICOPEPTIDE REPEAT PROTEIN 27"/>
    <property type="match status" value="1"/>
</dbReference>
<evidence type="ECO:0000256" key="2">
    <source>
        <dbReference type="ARBA" id="ARBA00022803"/>
    </source>
</evidence>
<comment type="caution">
    <text evidence="4">The sequence shown here is derived from an EMBL/GenBank/DDBJ whole genome shotgun (WGS) entry which is preliminary data.</text>
</comment>
<evidence type="ECO:0000313" key="5">
    <source>
        <dbReference type="Proteomes" id="UP000076004"/>
    </source>
</evidence>
<dbReference type="InterPro" id="IPR044244">
    <property type="entry name" value="TTC27/Emw1"/>
</dbReference>
<dbReference type="Proteomes" id="UP000076004">
    <property type="component" value="Chromosome 13"/>
</dbReference>
<dbReference type="PROSITE" id="PS50005">
    <property type="entry name" value="TPR"/>
    <property type="match status" value="2"/>
</dbReference>
<dbReference type="SMART" id="SM00028">
    <property type="entry name" value="TPR"/>
    <property type="match status" value="3"/>
</dbReference>
<keyword evidence="1" id="KW-0677">Repeat</keyword>
<accession>A0A151LD97</accession>
<sequence length="1327" mass="157889">MSEEKLQEIFWSVEELIYLHYQNEDIYEIKKKEILESLSILYNNNNKDDFKNANELLISEVEEENKLKNIFFEKMIEEFIDLFNVIKLIKNGNHKKCIMHPFIQNIFNYIKDIFNNKCIDNIEDIKKEIYNYIFIEKKKYQEMKYDSSSSNNNNNNNNKNNIFLHTCYIFLYEIKILLCCYIFLNIFVQYNWTGPPLNYDIKDIDNNDEEDIYFKEFIHAIHIKNNRKILNSCLIFLTLEGEEIYEYCELINAFSLSVIFLGLVNNYNNKTDNNIFSFCEYDHFKRYEHNEDMNKSMNTHDDNENINHTNGVIYTYDVDNMKKVDEKENNNINNNNNNMNHMKKKNFYNCNKLYDHLKLLYFVRSKYLWRARIFFIWQRLFTSSNDYYYCLKINIIDKPIQIFKNIKILPPDFELIEQDVNINEIYDILYSVKENLKDVKYCNLFYNNHMSKQFKIYVLSNFSIYLAFYNYTSAYQKILDLLTQISHFQYFFTGRMGIKRMYQKIPATILVLKTKLDDQEDNTSTILKEIEPLSEYDILKSDYRIIDNDEHNVNISNNNQHLNIKINDNNNNDKGTNIFNEHNESLKREDINLLSNNNNNLNNDQYEQLSHEKNPQGDLKDTHTCNNELEDKQILNGCYTNNINNHKINQNNDNSNNNFELCDHDSSNEIIQEKKYIYEFKDEKMINIGEDYVIKNKKNDNKTNDNIDNILEDHSKDENKESLKNYIDVEKNKSKITWKLKDFDPDTDILEEPHFVDSQNNIFKVLSFQEQICLINYCFSMIRFNPHYDEIKFEKLNAVISRCLKCYDVNPKNPHLIKDKNDNQNNNSTKNILCSNNTKNILCSNNTKNILCSSSTNISSNMNNNFSNYCSSYGDQKYVSLQLKYQNWLLHSCMLWFKCKGETFRFKTVDRAAAQLNELHKECYDIIPESVERLKFIYDVYYPTTWEMKKEIGSVMIKIGSVVTAFNIFKDLKLWEEAISCLIQADRKEEARELLDDLLKKKKSPCLLCLYGLIEKQRALNYYIEAWEVSNFKYAKAARLIGKYYYEKEMYEKCSEYLEKALELSPLFPEIWFILGCSYMKIENFDESIKAFTRMISMTNDNSCKSYGNLAYLYMKKGTYKAAKICINQAVKVNNNEWKYWDTYLKLSILQNDIDSFCLALRMICQVNQVKQIQPWVFDYISDVIVKDKPTLIQNKNGLAYLDKIITTMEHLSQYITELDTFWNAYSFFLFIKGKFLDSFEAKIKEIRSIESIIQKCNNEKLVDALISKIVVATKFLYHLINSHDVGEKKGTCLYQLKSLVESTLNHYKNLSSENLQELSQIKNILN</sequence>
<dbReference type="Gene3D" id="1.25.40.10">
    <property type="entry name" value="Tetratricopeptide repeat domain"/>
    <property type="match status" value="1"/>
</dbReference>
<evidence type="ECO:0000256" key="3">
    <source>
        <dbReference type="PROSITE-ProRule" id="PRU00339"/>
    </source>
</evidence>
<evidence type="ECO:0000256" key="1">
    <source>
        <dbReference type="ARBA" id="ARBA00022737"/>
    </source>
</evidence>
<dbReference type="GeneID" id="29777764"/>
<dbReference type="InterPro" id="IPR011990">
    <property type="entry name" value="TPR-like_helical_dom_sf"/>
</dbReference>
<dbReference type="Pfam" id="PF13181">
    <property type="entry name" value="TPR_8"/>
    <property type="match status" value="3"/>
</dbReference>
<organism evidence="4 5">
    <name type="scientific">Plasmodium gaboni</name>
    <dbReference type="NCBI Taxonomy" id="647221"/>
    <lineage>
        <taxon>Eukaryota</taxon>
        <taxon>Sar</taxon>
        <taxon>Alveolata</taxon>
        <taxon>Apicomplexa</taxon>
        <taxon>Aconoidasida</taxon>
        <taxon>Haemosporida</taxon>
        <taxon>Plasmodiidae</taxon>
        <taxon>Plasmodium</taxon>
        <taxon>Plasmodium (Laverania)</taxon>
    </lineage>
</organism>
<reference evidence="4 5" key="1">
    <citation type="journal article" date="2016" name="Nat. Commun.">
        <title>Genomes of cryptic chimpanzee Plasmodium species reveal key evolutionary events leading to human malaria.</title>
        <authorList>
            <person name="Sundararaman S.A."/>
            <person name="Plenderleith L.J."/>
            <person name="Liu W."/>
            <person name="Loy D.E."/>
            <person name="Learn G.H."/>
            <person name="Li Y."/>
            <person name="Shaw K.S."/>
            <person name="Ayouba A."/>
            <person name="Peeters M."/>
            <person name="Speede S."/>
            <person name="Shaw G.M."/>
            <person name="Bushman F.D."/>
            <person name="Brisson D."/>
            <person name="Rayner J.C."/>
            <person name="Sharp P.M."/>
            <person name="Hahn B.H."/>
        </authorList>
    </citation>
    <scope>NUCLEOTIDE SEQUENCE [LARGE SCALE GENOMIC DNA]</scope>
    <source>
        <strain evidence="4 5">SY75</strain>
    </source>
</reference>
<dbReference type="EMBL" id="LVLB01000014">
    <property type="protein sequence ID" value="KYN96909.1"/>
    <property type="molecule type" value="Genomic_DNA"/>
</dbReference>
<name>A0A151LD97_9APIC</name>
<protein>
    <submittedName>
        <fullName evidence="4">Uncharacterized protein</fullName>
    </submittedName>
</protein>
<dbReference type="KEGG" id="pgab:PGSY75_1310800"/>
<keyword evidence="2 3" id="KW-0802">TPR repeat</keyword>
<feature type="repeat" description="TPR" evidence="3">
    <location>
        <begin position="1035"/>
        <end position="1068"/>
    </location>
</feature>
<dbReference type="InterPro" id="IPR019734">
    <property type="entry name" value="TPR_rpt"/>
</dbReference>
<gene>
    <name evidence="4" type="ORF">PGSY75_1310800</name>
</gene>
<evidence type="ECO:0000313" key="4">
    <source>
        <dbReference type="EMBL" id="KYN96909.1"/>
    </source>
</evidence>
<dbReference type="SUPFAM" id="SSF48452">
    <property type="entry name" value="TPR-like"/>
    <property type="match status" value="1"/>
</dbReference>
<dbReference type="RefSeq" id="XP_018639914.1">
    <property type="nucleotide sequence ID" value="XM_018787172.1"/>
</dbReference>
<dbReference type="VEuPathDB" id="PlasmoDB:PGABG01_1308900"/>
<feature type="repeat" description="TPR" evidence="3">
    <location>
        <begin position="1069"/>
        <end position="1102"/>
    </location>
</feature>
<dbReference type="PANTHER" id="PTHR16193:SF0">
    <property type="entry name" value="TETRATRICOPEPTIDE REPEAT PROTEIN 27"/>
    <property type="match status" value="1"/>
</dbReference>
<proteinExistence type="predicted"/>
<dbReference type="VEuPathDB" id="PlasmoDB:PGSY75_1310800"/>